<dbReference type="AlphaFoldDB" id="A0A1S7TRT4"/>
<evidence type="ECO:0000313" key="2">
    <source>
        <dbReference type="EMBL" id="CVI57309.1"/>
    </source>
</evidence>
<dbReference type="Proteomes" id="UP000192140">
    <property type="component" value="Unassembled WGS sequence"/>
</dbReference>
<dbReference type="EMBL" id="FCNP01000030">
    <property type="protein sequence ID" value="CVI57309.1"/>
    <property type="molecule type" value="Genomic_DNA"/>
</dbReference>
<proteinExistence type="predicted"/>
<sequence length="98" mass="10734">MFHPQVGTGKRSERPPGRQSLLCTPQCSQGSEPERAQRTLELNKAGPIKEKSDVDCQTYLPHTRFEIVSVAKAANAVAHLYYRPFGVAVESIGRPGQG</sequence>
<evidence type="ECO:0000313" key="3">
    <source>
        <dbReference type="Proteomes" id="UP000192140"/>
    </source>
</evidence>
<organism evidence="2 3">
    <name type="scientific">Agrobacterium deltaense NCPPB 1641</name>
    <dbReference type="NCBI Taxonomy" id="1183425"/>
    <lineage>
        <taxon>Bacteria</taxon>
        <taxon>Pseudomonadati</taxon>
        <taxon>Pseudomonadota</taxon>
        <taxon>Alphaproteobacteria</taxon>
        <taxon>Hyphomicrobiales</taxon>
        <taxon>Rhizobiaceae</taxon>
        <taxon>Rhizobium/Agrobacterium group</taxon>
        <taxon>Agrobacterium</taxon>
    </lineage>
</organism>
<protein>
    <submittedName>
        <fullName evidence="2">Uncharacterized protein</fullName>
    </submittedName>
</protein>
<gene>
    <name evidence="2" type="ORF">AGR7A_Lc10004</name>
</gene>
<reference evidence="2" key="1">
    <citation type="submission" date="2016-01" db="EMBL/GenBank/DDBJ databases">
        <authorList>
            <person name="Regsiter A."/>
            <person name="william w."/>
        </authorList>
    </citation>
    <scope>NUCLEOTIDE SEQUENCE</scope>
    <source>
        <strain evidence="2">NCPPB 1641</strain>
    </source>
</reference>
<keyword evidence="3" id="KW-1185">Reference proteome</keyword>
<feature type="compositionally biased region" description="Polar residues" evidence="1">
    <location>
        <begin position="21"/>
        <end position="31"/>
    </location>
</feature>
<feature type="region of interest" description="Disordered" evidence="1">
    <location>
        <begin position="1"/>
        <end position="36"/>
    </location>
</feature>
<name>A0A1S7TRT4_9HYPH</name>
<comment type="caution">
    <text evidence="2">The sequence shown here is derived from an EMBL/GenBank/DDBJ whole genome shotgun (WGS) entry which is preliminary data.</text>
</comment>
<accession>A0A1S7TRT4</accession>
<evidence type="ECO:0000256" key="1">
    <source>
        <dbReference type="SAM" id="MobiDB-lite"/>
    </source>
</evidence>